<sequence length="659" mass="73026">MSRSQAVTHHGTVGSRVSTSLDWLIPAVILASVWFLSHPYTGVAHDARIYVTSALLNSIPADVSNDNMFKLDGQLGFTVFPSIIRFFSSIMGPSTAALVISLAALSAWITAFWFFVSRITQDRSRYVMMIFVALFAVPYGGYHIFTISEPYAVPRPFAEVFVLIALIFAIQSRFVVSAGFVVVAGLLHPITALPAAALVWLMAVTDKEQTTRWRASLLVTSGIGLLCAIGLAILDAPIFGRLFHTIDPEWMEPLKGRTRYLFVFEWRHLDLALLVVQSCVLIIAGSLVTNPNIRRLFLCVLAVVAAALAATAILGDWFHSVLVVQVQIWRATWILTVLSALSLAICCISLWKQDRSMKLVLAMVIIAWFGLPINAVAGASIALLSLAAFLVFKRTKFEVSTVSLALVWMLAGATLLTMFAITAPLARIYALADTASLFAYPKAIIVTKLFAIPVGIISLVWQNMPKRSYPRAVGVAVALMLAVLAVSSWDTRNPWQKKMDRFEPDQSLTAMIEDKPGSVLWIDDRGTDAWVLAGRTSWWTMLQGASQVFSRPLAMIWKDRRDAMIEAGIVDERIRDPYVNKSAVEDYQVSKSTLAQICSVPDGPSWVIAGLWQFDEQDVKRLDPKSIWTSEHRQQRFLSKGGVSNTPIHETEFYVHECI</sequence>
<dbReference type="AlphaFoldDB" id="A0A9X3ZJI7"/>
<dbReference type="EMBL" id="JAPJZI010000001">
    <property type="protein sequence ID" value="MDA5400943.1"/>
    <property type="molecule type" value="Genomic_DNA"/>
</dbReference>
<gene>
    <name evidence="2" type="ORF">OQ273_20385</name>
</gene>
<keyword evidence="1" id="KW-1133">Transmembrane helix</keyword>
<reference evidence="2" key="1">
    <citation type="submission" date="2022-11" db="EMBL/GenBank/DDBJ databases">
        <title>Draft genome sequence of Hoeflea poritis E7-10 and Hoeflea prorocentri PM5-8, separated from scleractinian coral Porites lutea and marine dinoflagellate.</title>
        <authorList>
            <person name="Zhang G."/>
            <person name="Wei Q."/>
            <person name="Cai L."/>
        </authorList>
    </citation>
    <scope>NUCLEOTIDE SEQUENCE</scope>
    <source>
        <strain evidence="2">PM5-8</strain>
    </source>
</reference>
<evidence type="ECO:0000256" key="1">
    <source>
        <dbReference type="SAM" id="Phobius"/>
    </source>
</evidence>
<feature type="transmembrane region" description="Helical" evidence="1">
    <location>
        <begin position="472"/>
        <end position="489"/>
    </location>
</feature>
<feature type="transmembrane region" description="Helical" evidence="1">
    <location>
        <begin position="331"/>
        <end position="352"/>
    </location>
</feature>
<keyword evidence="1" id="KW-0812">Transmembrane</keyword>
<keyword evidence="1" id="KW-0472">Membrane</keyword>
<feature type="transmembrane region" description="Helical" evidence="1">
    <location>
        <begin position="126"/>
        <end position="145"/>
    </location>
</feature>
<organism evidence="2 3">
    <name type="scientific">Hoeflea prorocentri</name>
    <dbReference type="NCBI Taxonomy" id="1922333"/>
    <lineage>
        <taxon>Bacteria</taxon>
        <taxon>Pseudomonadati</taxon>
        <taxon>Pseudomonadota</taxon>
        <taxon>Alphaproteobacteria</taxon>
        <taxon>Hyphomicrobiales</taxon>
        <taxon>Rhizobiaceae</taxon>
        <taxon>Hoeflea</taxon>
    </lineage>
</organism>
<proteinExistence type="predicted"/>
<feature type="transmembrane region" description="Helical" evidence="1">
    <location>
        <begin position="404"/>
        <end position="425"/>
    </location>
</feature>
<feature type="transmembrane region" description="Helical" evidence="1">
    <location>
        <begin position="271"/>
        <end position="289"/>
    </location>
</feature>
<feature type="transmembrane region" description="Helical" evidence="1">
    <location>
        <begin position="215"/>
        <end position="234"/>
    </location>
</feature>
<keyword evidence="3" id="KW-1185">Reference proteome</keyword>
<protein>
    <submittedName>
        <fullName evidence="2">Uncharacterized protein</fullName>
    </submittedName>
</protein>
<feature type="transmembrane region" description="Helical" evidence="1">
    <location>
        <begin position="437"/>
        <end position="460"/>
    </location>
</feature>
<feature type="transmembrane region" description="Helical" evidence="1">
    <location>
        <begin position="296"/>
        <end position="319"/>
    </location>
</feature>
<comment type="caution">
    <text evidence="2">The sequence shown here is derived from an EMBL/GenBank/DDBJ whole genome shotgun (WGS) entry which is preliminary data.</text>
</comment>
<evidence type="ECO:0000313" key="2">
    <source>
        <dbReference type="EMBL" id="MDA5400943.1"/>
    </source>
</evidence>
<name>A0A9X3ZJI7_9HYPH</name>
<dbReference type="Proteomes" id="UP001151234">
    <property type="component" value="Unassembled WGS sequence"/>
</dbReference>
<dbReference type="RefSeq" id="WP_267992759.1">
    <property type="nucleotide sequence ID" value="NZ_JAPJZI010000001.1"/>
</dbReference>
<evidence type="ECO:0000313" key="3">
    <source>
        <dbReference type="Proteomes" id="UP001151234"/>
    </source>
</evidence>
<feature type="transmembrane region" description="Helical" evidence="1">
    <location>
        <begin position="95"/>
        <end position="114"/>
    </location>
</feature>
<accession>A0A9X3ZJI7</accession>
<feature type="transmembrane region" description="Helical" evidence="1">
    <location>
        <begin position="180"/>
        <end position="203"/>
    </location>
</feature>
<feature type="transmembrane region" description="Helical" evidence="1">
    <location>
        <begin position="359"/>
        <end position="392"/>
    </location>
</feature>